<gene>
    <name evidence="2" type="ORF">STIAU_3186</name>
</gene>
<comment type="caution">
    <text evidence="2">The sequence shown here is derived from an EMBL/GenBank/DDBJ whole genome shotgun (WGS) entry which is preliminary data.</text>
</comment>
<evidence type="ECO:0000313" key="3">
    <source>
        <dbReference type="Proteomes" id="UP000032702"/>
    </source>
</evidence>
<protein>
    <recommendedName>
        <fullName evidence="4">Lipoprotein</fullName>
    </recommendedName>
</protein>
<evidence type="ECO:0000313" key="2">
    <source>
        <dbReference type="EMBL" id="EAU66891.1"/>
    </source>
</evidence>
<dbReference type="Proteomes" id="UP000032702">
    <property type="component" value="Unassembled WGS sequence"/>
</dbReference>
<accession>Q093I9</accession>
<dbReference type="AlphaFoldDB" id="Q093I9"/>
<name>Q093I9_STIAD</name>
<feature type="region of interest" description="Disordered" evidence="1">
    <location>
        <begin position="36"/>
        <end position="55"/>
    </location>
</feature>
<evidence type="ECO:0000256" key="1">
    <source>
        <dbReference type="SAM" id="MobiDB-lite"/>
    </source>
</evidence>
<organism evidence="2 3">
    <name type="scientific">Stigmatella aurantiaca (strain DW4/3-1)</name>
    <dbReference type="NCBI Taxonomy" id="378806"/>
    <lineage>
        <taxon>Bacteria</taxon>
        <taxon>Pseudomonadati</taxon>
        <taxon>Myxococcota</taxon>
        <taxon>Myxococcia</taxon>
        <taxon>Myxococcales</taxon>
        <taxon>Cystobacterineae</taxon>
        <taxon>Archangiaceae</taxon>
        <taxon>Stigmatella</taxon>
    </lineage>
</organism>
<dbReference type="EMBL" id="AAMD01000045">
    <property type="protein sequence ID" value="EAU66891.1"/>
    <property type="molecule type" value="Genomic_DNA"/>
</dbReference>
<reference evidence="2 3" key="1">
    <citation type="submission" date="2006-04" db="EMBL/GenBank/DDBJ databases">
        <authorList>
            <person name="Nierman W.C."/>
        </authorList>
    </citation>
    <scope>NUCLEOTIDE SEQUENCE [LARGE SCALE GENOMIC DNA]</scope>
    <source>
        <strain evidence="2 3">DW4/3-1</strain>
    </source>
</reference>
<sequence>MVAARSLQQGNKTMLKPFSLIVLTGSLLLMGCGQPEDAEPGLPPAGDAPLEQTVDPEAGGEYSASAAAIWESVNTPGYTPYTQVCNGVIGSECPTPGEKCTWFSANYSWGPYSVSKVCRPVNGTYRAIETVSQNCAGGGHTACPDGETLGKPCGHKGSYCIRQCYTYPGPAITVRAYCQ</sequence>
<dbReference type="PROSITE" id="PS51257">
    <property type="entry name" value="PROKAR_LIPOPROTEIN"/>
    <property type="match status" value="1"/>
</dbReference>
<evidence type="ECO:0008006" key="4">
    <source>
        <dbReference type="Google" id="ProtNLM"/>
    </source>
</evidence>
<proteinExistence type="predicted"/>